<comment type="subcellular location">
    <subcellularLocation>
        <location evidence="1">Membrane</location>
        <topology evidence="1">Multi-pass membrane protein</topology>
    </subcellularLocation>
</comment>
<dbReference type="PROSITE" id="PS00216">
    <property type="entry name" value="SUGAR_TRANSPORT_1"/>
    <property type="match status" value="1"/>
</dbReference>
<protein>
    <submittedName>
        <fullName evidence="8">MFS transporter</fullName>
    </submittedName>
</protein>
<dbReference type="InterPro" id="IPR005829">
    <property type="entry name" value="Sugar_transporter_CS"/>
</dbReference>
<evidence type="ECO:0000256" key="6">
    <source>
        <dbReference type="SAM" id="Phobius"/>
    </source>
</evidence>
<feature type="transmembrane region" description="Helical" evidence="6">
    <location>
        <begin position="109"/>
        <end position="128"/>
    </location>
</feature>
<feature type="transmembrane region" description="Helical" evidence="6">
    <location>
        <begin position="44"/>
        <end position="70"/>
    </location>
</feature>
<dbReference type="AlphaFoldDB" id="A0A956NIF3"/>
<feature type="region of interest" description="Disordered" evidence="5">
    <location>
        <begin position="1"/>
        <end position="34"/>
    </location>
</feature>
<keyword evidence="4 6" id="KW-0472">Membrane</keyword>
<feature type="transmembrane region" description="Helical" evidence="6">
    <location>
        <begin position="241"/>
        <end position="268"/>
    </location>
</feature>
<feature type="transmembrane region" description="Helical" evidence="6">
    <location>
        <begin position="306"/>
        <end position="325"/>
    </location>
</feature>
<feature type="transmembrane region" description="Helical" evidence="6">
    <location>
        <begin position="134"/>
        <end position="156"/>
    </location>
</feature>
<dbReference type="PROSITE" id="PS50850">
    <property type="entry name" value="MFS"/>
    <property type="match status" value="1"/>
</dbReference>
<dbReference type="EMBL" id="JAGQHS010000279">
    <property type="protein sequence ID" value="MCA9759181.1"/>
    <property type="molecule type" value="Genomic_DNA"/>
</dbReference>
<evidence type="ECO:0000259" key="7">
    <source>
        <dbReference type="PROSITE" id="PS50850"/>
    </source>
</evidence>
<feature type="transmembrane region" description="Helical" evidence="6">
    <location>
        <begin position="331"/>
        <end position="353"/>
    </location>
</feature>
<evidence type="ECO:0000256" key="3">
    <source>
        <dbReference type="ARBA" id="ARBA00022989"/>
    </source>
</evidence>
<proteinExistence type="predicted"/>
<evidence type="ECO:0000256" key="2">
    <source>
        <dbReference type="ARBA" id="ARBA00022692"/>
    </source>
</evidence>
<dbReference type="PANTHER" id="PTHR43129:SF1">
    <property type="entry name" value="FOSMIDOMYCIN RESISTANCE PROTEIN"/>
    <property type="match status" value="1"/>
</dbReference>
<dbReference type="GO" id="GO:0022857">
    <property type="term" value="F:transmembrane transporter activity"/>
    <property type="evidence" value="ECO:0007669"/>
    <property type="project" value="InterPro"/>
</dbReference>
<dbReference type="GO" id="GO:0005886">
    <property type="term" value="C:plasma membrane"/>
    <property type="evidence" value="ECO:0007669"/>
    <property type="project" value="TreeGrafter"/>
</dbReference>
<reference evidence="8" key="1">
    <citation type="submission" date="2020-04" db="EMBL/GenBank/DDBJ databases">
        <authorList>
            <person name="Zhang T."/>
        </authorList>
    </citation>
    <scope>NUCLEOTIDE SEQUENCE</scope>
    <source>
        <strain evidence="8">HKST-UBA02</strain>
    </source>
</reference>
<dbReference type="InterPro" id="IPR020846">
    <property type="entry name" value="MFS_dom"/>
</dbReference>
<feature type="domain" description="Major facilitator superfamily (MFS) profile" evidence="7">
    <location>
        <begin position="44"/>
        <end position="417"/>
    </location>
</feature>
<feature type="compositionally biased region" description="Polar residues" evidence="5">
    <location>
        <begin position="1"/>
        <end position="22"/>
    </location>
</feature>
<organism evidence="8 9">
    <name type="scientific">Eiseniibacteriota bacterium</name>
    <dbReference type="NCBI Taxonomy" id="2212470"/>
    <lineage>
        <taxon>Bacteria</taxon>
        <taxon>Candidatus Eiseniibacteriota</taxon>
    </lineage>
</organism>
<sequence>MSDSIQRTSDGSSRDGSANHGRTANGPATPGLPSAGQPKFRTGLVASVAAAHFLHDVGSALLAPLLPLLIGKLSLSLFLASTLTVFMQLPSIFNPFLGVFVDRKHWQRPLLVLAPGMTGVLLCLVGLAPDYAALVVILLVAGCSVAAIHVAGPVLVHRFSGPSVGRGMSFFMVGGELARTVGPLVAVQAVSSFGLAGIWKLAPVAALSSLLLARTIPPVEVPTDREPPLSLPALLRRMSGLFTAVIGILLARAFMVGALTTFLPTYIYGKGQGLWIANVSLSILELGGVVGALLSGTLSDHWGRRNVLFVAVVLSPILMLLFLATDGPVRLGVLAVLGLVTLSTTPVLMALVVESSGSSPAAATGTFMMISFALRSLITLLVGAAGDLFGLDATYVGCAVLASLGLPFVFRLPKRPVWSAG</sequence>
<dbReference type="Pfam" id="PF07690">
    <property type="entry name" value="MFS_1"/>
    <property type="match status" value="1"/>
</dbReference>
<reference evidence="8" key="2">
    <citation type="journal article" date="2021" name="Microbiome">
        <title>Successional dynamics and alternative stable states in a saline activated sludge microbial community over 9 years.</title>
        <authorList>
            <person name="Wang Y."/>
            <person name="Ye J."/>
            <person name="Ju F."/>
            <person name="Liu L."/>
            <person name="Boyd J.A."/>
            <person name="Deng Y."/>
            <person name="Parks D.H."/>
            <person name="Jiang X."/>
            <person name="Yin X."/>
            <person name="Woodcroft B.J."/>
            <person name="Tyson G.W."/>
            <person name="Hugenholtz P."/>
            <person name="Polz M.F."/>
            <person name="Zhang T."/>
        </authorList>
    </citation>
    <scope>NUCLEOTIDE SEQUENCE</scope>
    <source>
        <strain evidence="8">HKST-UBA02</strain>
    </source>
</reference>
<evidence type="ECO:0000313" key="9">
    <source>
        <dbReference type="Proteomes" id="UP000739538"/>
    </source>
</evidence>
<comment type="caution">
    <text evidence="8">The sequence shown here is derived from an EMBL/GenBank/DDBJ whole genome shotgun (WGS) entry which is preliminary data.</text>
</comment>
<evidence type="ECO:0000313" key="8">
    <source>
        <dbReference type="EMBL" id="MCA9759181.1"/>
    </source>
</evidence>
<keyword evidence="3 6" id="KW-1133">Transmembrane helix</keyword>
<gene>
    <name evidence="8" type="ORF">KDA27_25530</name>
</gene>
<dbReference type="Gene3D" id="1.20.1250.20">
    <property type="entry name" value="MFS general substrate transporter like domains"/>
    <property type="match status" value="1"/>
</dbReference>
<dbReference type="PANTHER" id="PTHR43129">
    <property type="entry name" value="FOSMIDOMYCIN RESISTANCE PROTEIN"/>
    <property type="match status" value="1"/>
</dbReference>
<feature type="transmembrane region" description="Helical" evidence="6">
    <location>
        <begin position="392"/>
        <end position="410"/>
    </location>
</feature>
<evidence type="ECO:0000256" key="5">
    <source>
        <dbReference type="SAM" id="MobiDB-lite"/>
    </source>
</evidence>
<feature type="transmembrane region" description="Helical" evidence="6">
    <location>
        <begin position="76"/>
        <end position="97"/>
    </location>
</feature>
<accession>A0A956NIF3</accession>
<evidence type="ECO:0000256" key="1">
    <source>
        <dbReference type="ARBA" id="ARBA00004141"/>
    </source>
</evidence>
<dbReference type="CDD" id="cd17478">
    <property type="entry name" value="MFS_FsR"/>
    <property type="match status" value="1"/>
</dbReference>
<feature type="transmembrane region" description="Helical" evidence="6">
    <location>
        <begin position="365"/>
        <end position="386"/>
    </location>
</feature>
<keyword evidence="2 6" id="KW-0812">Transmembrane</keyword>
<name>A0A956NIF3_UNCEI</name>
<dbReference type="Proteomes" id="UP000739538">
    <property type="component" value="Unassembled WGS sequence"/>
</dbReference>
<dbReference type="InterPro" id="IPR011701">
    <property type="entry name" value="MFS"/>
</dbReference>
<dbReference type="InterPro" id="IPR036259">
    <property type="entry name" value="MFS_trans_sf"/>
</dbReference>
<evidence type="ECO:0000256" key="4">
    <source>
        <dbReference type="ARBA" id="ARBA00023136"/>
    </source>
</evidence>
<dbReference type="SUPFAM" id="SSF103473">
    <property type="entry name" value="MFS general substrate transporter"/>
    <property type="match status" value="1"/>
</dbReference>
<feature type="transmembrane region" description="Helical" evidence="6">
    <location>
        <begin position="274"/>
        <end position="294"/>
    </location>
</feature>